<feature type="transmembrane region" description="Helical" evidence="1">
    <location>
        <begin position="41"/>
        <end position="58"/>
    </location>
</feature>
<dbReference type="AlphaFoldDB" id="A0A0K2V553"/>
<sequence>MNNTGMKCTVRIKDTLSAAFLPLKLLPNPQTSLMYITKKQLIFMILIPFIRLHYFFNYRHFILASDSIITHFLIRKAAKHIQLPLLLPTYMHK</sequence>
<accession>A0A0K2V553</accession>
<keyword evidence="1" id="KW-1133">Transmembrane helix</keyword>
<name>A0A0K2V553_LEPSM</name>
<proteinExistence type="predicted"/>
<organism evidence="2">
    <name type="scientific">Lepeophtheirus salmonis</name>
    <name type="common">Salmon louse</name>
    <name type="synonym">Caligus salmonis</name>
    <dbReference type="NCBI Taxonomy" id="72036"/>
    <lineage>
        <taxon>Eukaryota</taxon>
        <taxon>Metazoa</taxon>
        <taxon>Ecdysozoa</taxon>
        <taxon>Arthropoda</taxon>
        <taxon>Crustacea</taxon>
        <taxon>Multicrustacea</taxon>
        <taxon>Hexanauplia</taxon>
        <taxon>Copepoda</taxon>
        <taxon>Siphonostomatoida</taxon>
        <taxon>Caligidae</taxon>
        <taxon>Lepeophtheirus</taxon>
    </lineage>
</organism>
<protein>
    <submittedName>
        <fullName evidence="2">Uncharacterized protein</fullName>
    </submittedName>
</protein>
<evidence type="ECO:0000256" key="1">
    <source>
        <dbReference type="SAM" id="Phobius"/>
    </source>
</evidence>
<evidence type="ECO:0000313" key="2">
    <source>
        <dbReference type="EMBL" id="CDW45624.1"/>
    </source>
</evidence>
<dbReference type="EMBL" id="HACA01028263">
    <property type="protein sequence ID" value="CDW45624.1"/>
    <property type="molecule type" value="Transcribed_RNA"/>
</dbReference>
<keyword evidence="1" id="KW-0812">Transmembrane</keyword>
<keyword evidence="1" id="KW-0472">Membrane</keyword>
<reference evidence="2" key="1">
    <citation type="submission" date="2014-05" db="EMBL/GenBank/DDBJ databases">
        <authorList>
            <person name="Chronopoulou M."/>
        </authorList>
    </citation>
    <scope>NUCLEOTIDE SEQUENCE</scope>
    <source>
        <tissue evidence="2">Whole organism</tissue>
    </source>
</reference>